<keyword evidence="2" id="KW-1185">Reference proteome</keyword>
<protein>
    <submittedName>
        <fullName evidence="1">Uncharacterized protein</fullName>
    </submittedName>
</protein>
<dbReference type="EMBL" id="CM020620">
    <property type="protein sequence ID" value="KAK1867298.1"/>
    <property type="molecule type" value="Genomic_DNA"/>
</dbReference>
<reference evidence="1" key="1">
    <citation type="submission" date="2019-11" db="EMBL/GenBank/DDBJ databases">
        <title>Nori genome reveals adaptations in red seaweeds to the harsh intertidal environment.</title>
        <authorList>
            <person name="Wang D."/>
            <person name="Mao Y."/>
        </authorList>
    </citation>
    <scope>NUCLEOTIDE SEQUENCE</scope>
    <source>
        <tissue evidence="1">Gametophyte</tissue>
    </source>
</reference>
<accession>A0ACC3CBT1</accession>
<organism evidence="1 2">
    <name type="scientific">Pyropia yezoensis</name>
    <name type="common">Susabi-nori</name>
    <name type="synonym">Porphyra yezoensis</name>
    <dbReference type="NCBI Taxonomy" id="2788"/>
    <lineage>
        <taxon>Eukaryota</taxon>
        <taxon>Rhodophyta</taxon>
        <taxon>Bangiophyceae</taxon>
        <taxon>Bangiales</taxon>
        <taxon>Bangiaceae</taxon>
        <taxon>Pyropia</taxon>
    </lineage>
</organism>
<comment type="caution">
    <text evidence="1">The sequence shown here is derived from an EMBL/GenBank/DDBJ whole genome shotgun (WGS) entry which is preliminary data.</text>
</comment>
<evidence type="ECO:0000313" key="1">
    <source>
        <dbReference type="EMBL" id="KAK1867298.1"/>
    </source>
</evidence>
<gene>
    <name evidence="1" type="ORF">I4F81_009805</name>
</gene>
<dbReference type="Proteomes" id="UP000798662">
    <property type="component" value="Chromosome 3"/>
</dbReference>
<evidence type="ECO:0000313" key="2">
    <source>
        <dbReference type="Proteomes" id="UP000798662"/>
    </source>
</evidence>
<proteinExistence type="predicted"/>
<name>A0ACC3CBT1_PYRYE</name>
<sequence>MAPMAFWTAVAVGVGAVAVAGAGSGGTLPVGAYVVADKMAAAASAVSAAAARVSLPWGLRPPPPSPPPSPPLKPAAAPDAAYVAALTAPLVAPRGVEPPLLPAVSVVVVVRAAGGDGQAAAPTTSTITTYHAGVGSPTDETRYELGSITKVFASLLLARAVAAGRVRLDTPVADLLPAAALPLPPPHWPRVTLQQLATHTAGLPREPPGGEAAAAAASAAPPPGDTPPPVAQPHAIPMAAWIAGLRGVSFRTPPGTRWAYSNFGAGLLGHVVARAVGAPSFAAAVREWVFVPAGMAAAAVADGGGAGDGFGAPEAGGGGEVATPHDGGGQEAVLSVARPGGGRAEQLWVAVLGARRRLFPVDATARAFDVRPGGLRVRFVGLPPVTGADTRGGGGAGGRAKPALWVSGGGLPFSLRCRRVEAAEEVGWWGRLEGAVGGLVWRWAGQ</sequence>